<dbReference type="InterPro" id="IPR021710">
    <property type="entry name" value="DUF3293"/>
</dbReference>
<dbReference type="RefSeq" id="WP_166251832.1">
    <property type="nucleotide sequence ID" value="NZ_JAAMOW010000001.1"/>
</dbReference>
<sequence>MHARDAWARHRTARGWRHAASLACADDGSWPEPGFCLFDVERRSVLALARRYRQHAIVGAKLGAVPRLLWTTPAALRRPERAWHRCARDHDPARCDRGSPA</sequence>
<keyword evidence="2" id="KW-1185">Reference proteome</keyword>
<accession>A0A6M2BL91</accession>
<dbReference type="AlphaFoldDB" id="A0A6M2BL91"/>
<protein>
    <submittedName>
        <fullName evidence="1">DUF3293 domain-containing protein</fullName>
    </submittedName>
</protein>
<comment type="caution">
    <text evidence="1">The sequence shown here is derived from an EMBL/GenBank/DDBJ whole genome shotgun (WGS) entry which is preliminary data.</text>
</comment>
<organism evidence="1 2">
    <name type="scientific">Solimonas terrae</name>
    <dbReference type="NCBI Taxonomy" id="1396819"/>
    <lineage>
        <taxon>Bacteria</taxon>
        <taxon>Pseudomonadati</taxon>
        <taxon>Pseudomonadota</taxon>
        <taxon>Gammaproteobacteria</taxon>
        <taxon>Nevskiales</taxon>
        <taxon>Nevskiaceae</taxon>
        <taxon>Solimonas</taxon>
    </lineage>
</organism>
<name>A0A6M2BL91_9GAMM</name>
<dbReference type="EMBL" id="JAAMOW010000001">
    <property type="protein sequence ID" value="NGY03512.1"/>
    <property type="molecule type" value="Genomic_DNA"/>
</dbReference>
<evidence type="ECO:0000313" key="1">
    <source>
        <dbReference type="EMBL" id="NGY03512.1"/>
    </source>
</evidence>
<evidence type="ECO:0000313" key="2">
    <source>
        <dbReference type="Proteomes" id="UP000472676"/>
    </source>
</evidence>
<gene>
    <name evidence="1" type="ORF">G7Y85_01915</name>
</gene>
<dbReference type="Pfam" id="PF11697">
    <property type="entry name" value="DUF3293"/>
    <property type="match status" value="1"/>
</dbReference>
<proteinExistence type="predicted"/>
<dbReference type="Proteomes" id="UP000472676">
    <property type="component" value="Unassembled WGS sequence"/>
</dbReference>
<reference evidence="1 2" key="1">
    <citation type="journal article" date="2014" name="Int. J. Syst. Evol. Microbiol.">
        <title>Solimonas terrae sp. nov., isolated from soil.</title>
        <authorList>
            <person name="Kim S.J."/>
            <person name="Moon J.Y."/>
            <person name="Weon H.Y."/>
            <person name="Ahn J.H."/>
            <person name="Chen W.M."/>
            <person name="Kwon S.W."/>
        </authorList>
    </citation>
    <scope>NUCLEOTIDE SEQUENCE [LARGE SCALE GENOMIC DNA]</scope>
    <source>
        <strain evidence="1 2">KIS83-12</strain>
    </source>
</reference>